<feature type="compositionally biased region" description="Low complexity" evidence="1">
    <location>
        <begin position="435"/>
        <end position="475"/>
    </location>
</feature>
<organism evidence="2">
    <name type="scientific">Chromera velia CCMP2878</name>
    <dbReference type="NCBI Taxonomy" id="1169474"/>
    <lineage>
        <taxon>Eukaryota</taxon>
        <taxon>Sar</taxon>
        <taxon>Alveolata</taxon>
        <taxon>Colpodellida</taxon>
        <taxon>Chromeraceae</taxon>
        <taxon>Chromera</taxon>
    </lineage>
</organism>
<feature type="compositionally biased region" description="Basic and acidic residues" evidence="1">
    <location>
        <begin position="620"/>
        <end position="629"/>
    </location>
</feature>
<sequence>MTFEFKVRANFVFWAPPGAVAKTKTNKITTVTLEDLAALRRGESLTKEVIVDRFPFSSDISNVGLSSGLPHVSVVPEEKDLGVNPVDDSKIGKVQRTLSISSECARRKTEGETDDSVVSIAKEAAVNLSKKWQQWVLSPSPHSYSVSEQPNRLKTFADANGIKFVQAVVVPTRPRGLVQSADNNCRKKVPVHFVIGLDAAAADHLSSRAAVPSPGSRQVQKPAKKVYAFFRQALVNLINQSLDAPSLNLVIRRADKGTTRSQITLFSPIERQLNKRHFRPDQQTLDRLREWATLLEKDRGSLARLTYELLMTNDEQAFVKCRVAELAAVKTALCNPDPSAVPASQQSQLNSSGNFILDPDRLYRFACSVLPGIEVPEAGGHIMEWVRKWSIVMVLMGGVEQYEGRDGKNLNLSDVAASSHPQPSNAVFPPPPPSTSSRAPDPAAPTAAAPRGPFHTAMAVAGGGAAPSSAGGHAHTQQGVGSQTDSRAVESGGVVVTVARDRELPDSPPESPAAAAAAAARPSLGAMGEMPMQSRVLGKRGGAAEGQDDDIVWRGGGLFSGGGIGASTSTSINVEEREGGRAEQVDMIDQNDGEHGEEFFEDNWLLVEKDGEEVEEDGERGEVGSREGGGEGTGTGGIKRRRRSTGDLEGGGGAGGEGDQSGGGTGGGGGLSGSGAGSSGGAEGGQGEAGLPRGKTHSLYQQLFPDDSTVATSDPSRSKAGSSGKPKPKQGAHTQRAARTSNQSASSRLPTRQSDRLRERREEEEMCKSAGTAAPAGATGKGGPVTAQREAETE</sequence>
<feature type="region of interest" description="Disordered" evidence="1">
    <location>
        <begin position="608"/>
        <end position="794"/>
    </location>
</feature>
<dbReference type="AlphaFoldDB" id="A0A0G4HVK9"/>
<reference evidence="2" key="1">
    <citation type="submission" date="2014-11" db="EMBL/GenBank/DDBJ databases">
        <authorList>
            <person name="Otto D Thomas"/>
            <person name="Naeem Raeece"/>
        </authorList>
    </citation>
    <scope>NUCLEOTIDE SEQUENCE</scope>
</reference>
<dbReference type="EMBL" id="CDMZ01004044">
    <property type="protein sequence ID" value="CEM48459.1"/>
    <property type="molecule type" value="Genomic_DNA"/>
</dbReference>
<feature type="compositionally biased region" description="Low complexity" evidence="1">
    <location>
        <begin position="718"/>
        <end position="731"/>
    </location>
</feature>
<protein>
    <submittedName>
        <fullName evidence="2">Uncharacterized protein</fullName>
    </submittedName>
</protein>
<dbReference type="VEuPathDB" id="CryptoDB:Cvel_32280"/>
<feature type="compositionally biased region" description="Acidic residues" evidence="1">
    <location>
        <begin position="610"/>
        <end position="619"/>
    </location>
</feature>
<gene>
    <name evidence="2" type="ORF">Cvel_32280</name>
</gene>
<feature type="compositionally biased region" description="Gly residues" evidence="1">
    <location>
        <begin position="648"/>
        <end position="688"/>
    </location>
</feature>
<name>A0A0G4HVK9_9ALVE</name>
<proteinExistence type="predicted"/>
<feature type="compositionally biased region" description="Basic and acidic residues" evidence="1">
    <location>
        <begin position="753"/>
        <end position="767"/>
    </location>
</feature>
<evidence type="ECO:0000313" key="2">
    <source>
        <dbReference type="EMBL" id="CEM48459.1"/>
    </source>
</evidence>
<feature type="compositionally biased region" description="Polar residues" evidence="1">
    <location>
        <begin position="476"/>
        <end position="486"/>
    </location>
</feature>
<accession>A0A0G4HVK9</accession>
<feature type="region of interest" description="Disordered" evidence="1">
    <location>
        <begin position="412"/>
        <end position="526"/>
    </location>
</feature>
<feature type="compositionally biased region" description="Polar residues" evidence="1">
    <location>
        <begin position="737"/>
        <end position="752"/>
    </location>
</feature>
<evidence type="ECO:0000256" key="1">
    <source>
        <dbReference type="SAM" id="MobiDB-lite"/>
    </source>
</evidence>